<organism evidence="15 16">
    <name type="scientific">Photobacterium rosenbergii</name>
    <dbReference type="NCBI Taxonomy" id="294936"/>
    <lineage>
        <taxon>Bacteria</taxon>
        <taxon>Pseudomonadati</taxon>
        <taxon>Pseudomonadota</taxon>
        <taxon>Gammaproteobacteria</taxon>
        <taxon>Vibrionales</taxon>
        <taxon>Vibrionaceae</taxon>
        <taxon>Photobacterium</taxon>
    </lineage>
</organism>
<evidence type="ECO:0000256" key="8">
    <source>
        <dbReference type="ARBA" id="ARBA00023002"/>
    </source>
</evidence>
<keyword evidence="11" id="KW-0585">Phenylalanine catabolism</keyword>
<keyword evidence="8" id="KW-0560">Oxidoreductase</keyword>
<comment type="catalytic activity">
    <reaction evidence="1">
        <text>(6R)-L-erythro-5,6,7,8-tetrahydrobiopterin + L-phenylalanine + O2 = (4aS,6R)-4a-hydroxy-L-erythro-5,6,7,8-tetrahydrobiopterin + L-tyrosine</text>
        <dbReference type="Rhea" id="RHEA:20273"/>
        <dbReference type="ChEBI" id="CHEBI:15379"/>
        <dbReference type="ChEBI" id="CHEBI:15642"/>
        <dbReference type="ChEBI" id="CHEBI:58095"/>
        <dbReference type="ChEBI" id="CHEBI:58315"/>
        <dbReference type="ChEBI" id="CHEBI:59560"/>
        <dbReference type="EC" id="1.14.16.1"/>
    </reaction>
</comment>
<dbReference type="Gene3D" id="1.10.800.10">
    <property type="entry name" value="Aromatic amino acid hydroxylase"/>
    <property type="match status" value="1"/>
</dbReference>
<reference evidence="15 16" key="1">
    <citation type="submission" date="2018-03" db="EMBL/GenBank/DDBJ databases">
        <title>Whole genome sequencing of Histamine producing bacteria.</title>
        <authorList>
            <person name="Butler K."/>
        </authorList>
    </citation>
    <scope>NUCLEOTIDE SEQUENCE [LARGE SCALE GENOMIC DNA]</scope>
    <source>
        <strain evidence="15 16">DSM 19138</strain>
    </source>
</reference>
<evidence type="ECO:0000256" key="1">
    <source>
        <dbReference type="ARBA" id="ARBA00001060"/>
    </source>
</evidence>
<feature type="domain" description="Biopterin-dependent aromatic amino acid hydroxylase family profile" evidence="14">
    <location>
        <begin position="1"/>
        <end position="280"/>
    </location>
</feature>
<gene>
    <name evidence="15" type="ORF">C9J01_04770</name>
</gene>
<feature type="binding site" evidence="13">
    <location>
        <position position="122"/>
    </location>
    <ligand>
        <name>Fe cation</name>
        <dbReference type="ChEBI" id="CHEBI:24875"/>
    </ligand>
</feature>
<dbReference type="Pfam" id="PF00351">
    <property type="entry name" value="Biopterin_H"/>
    <property type="match status" value="1"/>
</dbReference>
<evidence type="ECO:0000259" key="14">
    <source>
        <dbReference type="PROSITE" id="PS51410"/>
    </source>
</evidence>
<keyword evidence="9 13" id="KW-0408">Iron</keyword>
<feature type="binding site" evidence="13">
    <location>
        <position position="127"/>
    </location>
    <ligand>
        <name>Fe cation</name>
        <dbReference type="ChEBI" id="CHEBI:24875"/>
    </ligand>
</feature>
<evidence type="ECO:0000256" key="13">
    <source>
        <dbReference type="PIRSR" id="PIRSR601273-2"/>
    </source>
</evidence>
<dbReference type="UniPathway" id="UPA00139">
    <property type="reaction ID" value="UER00337"/>
</dbReference>
<sequence>MGSGTKYISKKPDQDGVVHWDSMESLVWHDLVERQLACIEGRACQAYIDGLELLDLPQDRPPQLADINSVLKASTGWECVAVPALINFDRFFALLANQQFPVATFLRRREEFDYLQEPDFFHEIFGHCAMLTNPAFAAFTHTYGKLGAKANSAQRVYLARLYWFTVEFGLLQQVEGLRIYGGGILSSPGETQYALTGKMDRGSSTESKTNKSRPLYKPFDPVDIMRTPYRIDIMQPLYFILDDINQLYDLAHQDIMSMVVKAQQQGLHPPLFETKIKDVG</sequence>
<dbReference type="InterPro" id="IPR018301">
    <property type="entry name" value="ArAA_hydroxylase_Fe/CU_BS"/>
</dbReference>
<accession>A0A2T3NLB2</accession>
<evidence type="ECO:0000256" key="3">
    <source>
        <dbReference type="ARBA" id="ARBA00005088"/>
    </source>
</evidence>
<feature type="binding site" evidence="13">
    <location>
        <position position="167"/>
    </location>
    <ligand>
        <name>Fe cation</name>
        <dbReference type="ChEBI" id="CHEBI:24875"/>
    </ligand>
</feature>
<proteinExistence type="inferred from homology"/>
<evidence type="ECO:0000256" key="10">
    <source>
        <dbReference type="ARBA" id="ARBA00023033"/>
    </source>
</evidence>
<dbReference type="OrthoDB" id="9780502at2"/>
<dbReference type="SUPFAM" id="SSF56534">
    <property type="entry name" value="Aromatic aminoacid monoxygenases, catalytic and oligomerization domains"/>
    <property type="match status" value="1"/>
</dbReference>
<comment type="cofactor">
    <cofactor evidence="2 13">
        <name>Fe(2+)</name>
        <dbReference type="ChEBI" id="CHEBI:29033"/>
    </cofactor>
</comment>
<dbReference type="InterPro" id="IPR001273">
    <property type="entry name" value="ArAA_hydroxylase"/>
</dbReference>
<dbReference type="PROSITE" id="PS00367">
    <property type="entry name" value="BH4_AAA_HYDROXYL_1"/>
    <property type="match status" value="1"/>
</dbReference>
<dbReference type="InterPro" id="IPR036951">
    <property type="entry name" value="ArAA_hydroxylase_sf"/>
</dbReference>
<dbReference type="PANTHER" id="PTHR11473">
    <property type="entry name" value="AROMATIC AMINO ACID HYDROXYLASE"/>
    <property type="match status" value="1"/>
</dbReference>
<comment type="similarity">
    <text evidence="4">Belongs to the biopterin-dependent aromatic amino acid hydroxylase family.</text>
</comment>
<dbReference type="InterPro" id="IPR005960">
    <property type="entry name" value="Phe-4-hydroxylase_mono"/>
</dbReference>
<comment type="pathway">
    <text evidence="3">Amino-acid degradation; L-phenylalanine degradation; acetoacetate and fumarate from L-phenylalanine: step 1/6.</text>
</comment>
<name>A0A2T3NLB2_9GAMM</name>
<dbReference type="PROSITE" id="PS51410">
    <property type="entry name" value="BH4_AAA_HYDROXYL_2"/>
    <property type="match status" value="1"/>
</dbReference>
<dbReference type="PANTHER" id="PTHR11473:SF24">
    <property type="entry name" value="PHENYLALANINE-4-HYDROXYLASE"/>
    <property type="match status" value="1"/>
</dbReference>
<dbReference type="Proteomes" id="UP000241346">
    <property type="component" value="Unassembled WGS sequence"/>
</dbReference>
<evidence type="ECO:0000313" key="16">
    <source>
        <dbReference type="Proteomes" id="UP000241346"/>
    </source>
</evidence>
<dbReference type="GO" id="GO:0004505">
    <property type="term" value="F:phenylalanine 4-monooxygenase activity"/>
    <property type="evidence" value="ECO:0007669"/>
    <property type="project" value="UniProtKB-EC"/>
</dbReference>
<dbReference type="GO" id="GO:0005506">
    <property type="term" value="F:iron ion binding"/>
    <property type="evidence" value="ECO:0007669"/>
    <property type="project" value="InterPro"/>
</dbReference>
<dbReference type="EC" id="1.14.16.1" evidence="5"/>
<keyword evidence="7 13" id="KW-0479">Metal-binding</keyword>
<dbReference type="GO" id="GO:0006559">
    <property type="term" value="P:L-phenylalanine catabolic process"/>
    <property type="evidence" value="ECO:0007669"/>
    <property type="project" value="UniProtKB-UniPathway"/>
</dbReference>
<evidence type="ECO:0000256" key="5">
    <source>
        <dbReference type="ARBA" id="ARBA00011995"/>
    </source>
</evidence>
<evidence type="ECO:0000256" key="11">
    <source>
        <dbReference type="ARBA" id="ARBA00023232"/>
    </source>
</evidence>
<dbReference type="AlphaFoldDB" id="A0A2T3NLB2"/>
<keyword evidence="10 15" id="KW-0503">Monooxygenase</keyword>
<dbReference type="InterPro" id="IPR019774">
    <property type="entry name" value="Aromatic-AA_hydroxylase_C"/>
</dbReference>
<evidence type="ECO:0000256" key="9">
    <source>
        <dbReference type="ARBA" id="ARBA00023004"/>
    </source>
</evidence>
<evidence type="ECO:0000313" key="15">
    <source>
        <dbReference type="EMBL" id="PSW16316.1"/>
    </source>
</evidence>
<evidence type="ECO:0000256" key="6">
    <source>
        <dbReference type="ARBA" id="ARBA00020276"/>
    </source>
</evidence>
<dbReference type="RefSeq" id="WP_107296939.1">
    <property type="nucleotide sequence ID" value="NZ_PYMB01000001.1"/>
</dbReference>
<evidence type="ECO:0000256" key="12">
    <source>
        <dbReference type="ARBA" id="ARBA00029922"/>
    </source>
</evidence>
<comment type="caution">
    <text evidence="15">The sequence shown here is derived from an EMBL/GenBank/DDBJ whole genome shotgun (WGS) entry which is preliminary data.</text>
</comment>
<dbReference type="InterPro" id="IPR036329">
    <property type="entry name" value="Aro-AA_hydroxylase_C_sf"/>
</dbReference>
<evidence type="ECO:0000256" key="7">
    <source>
        <dbReference type="ARBA" id="ARBA00022723"/>
    </source>
</evidence>
<protein>
    <recommendedName>
        <fullName evidence="6">Phenylalanine-4-hydroxylase</fullName>
        <ecNumber evidence="5">1.14.16.1</ecNumber>
    </recommendedName>
    <alternativeName>
        <fullName evidence="12">Phe-4-monooxygenase</fullName>
    </alternativeName>
</protein>
<evidence type="ECO:0000256" key="2">
    <source>
        <dbReference type="ARBA" id="ARBA00001954"/>
    </source>
</evidence>
<dbReference type="CDD" id="cd03348">
    <property type="entry name" value="pro_PheOH"/>
    <property type="match status" value="1"/>
</dbReference>
<evidence type="ECO:0000256" key="4">
    <source>
        <dbReference type="ARBA" id="ARBA00009712"/>
    </source>
</evidence>
<dbReference type="NCBIfam" id="TIGR01267">
    <property type="entry name" value="Phe4hydrox_mono"/>
    <property type="match status" value="1"/>
</dbReference>
<dbReference type="EMBL" id="PYMB01000001">
    <property type="protein sequence ID" value="PSW16316.1"/>
    <property type="molecule type" value="Genomic_DNA"/>
</dbReference>